<comment type="caution">
    <text evidence="1">The sequence shown here is derived from an EMBL/GenBank/DDBJ whole genome shotgun (WGS) entry which is preliminary data.</text>
</comment>
<name>A0ABS1S4G2_9RHOB</name>
<dbReference type="Proteomes" id="UP000644749">
    <property type="component" value="Unassembled WGS sequence"/>
</dbReference>
<keyword evidence="2" id="KW-1185">Reference proteome</keyword>
<sequence length="161" mass="18707">MDFRELPQGLQVAGQKYLRQLRALGLHPEALFWAYAAGESEYQLWMLWSGVERFGPLQLTEHLFRAFRAAALPQEINPFSVHIASPQSFMGKLFHLSMSHVITQPNSVEKYWRSVTDGPEGEIEYKGSRDWIYVYEGKTRKRSDVARDWKRFSQRVSKLAA</sequence>
<evidence type="ECO:0000313" key="2">
    <source>
        <dbReference type="Proteomes" id="UP000644749"/>
    </source>
</evidence>
<reference evidence="1 2" key="1">
    <citation type="submission" date="2021-01" db="EMBL/GenBank/DDBJ databases">
        <title>011410 draft genome.</title>
        <authorList>
            <person name="Lang L."/>
        </authorList>
    </citation>
    <scope>NUCLEOTIDE SEQUENCE [LARGE SCALE GENOMIC DNA]</scope>
    <source>
        <strain evidence="1 2">KCTC 42845</strain>
    </source>
</reference>
<dbReference type="EMBL" id="JAESHT010000005">
    <property type="protein sequence ID" value="MBL3673596.1"/>
    <property type="molecule type" value="Genomic_DNA"/>
</dbReference>
<dbReference type="RefSeq" id="WP_191313051.1">
    <property type="nucleotide sequence ID" value="NZ_BNCL01000039.1"/>
</dbReference>
<proteinExistence type="predicted"/>
<gene>
    <name evidence="1" type="ORF">JL111_08850</name>
</gene>
<protein>
    <submittedName>
        <fullName evidence="1">Uncharacterized protein</fullName>
    </submittedName>
</protein>
<organism evidence="1 2">
    <name type="scientific">Paracoccus aerius</name>
    <dbReference type="NCBI Taxonomy" id="1915382"/>
    <lineage>
        <taxon>Bacteria</taxon>
        <taxon>Pseudomonadati</taxon>
        <taxon>Pseudomonadota</taxon>
        <taxon>Alphaproteobacteria</taxon>
        <taxon>Rhodobacterales</taxon>
        <taxon>Paracoccaceae</taxon>
        <taxon>Paracoccus</taxon>
    </lineage>
</organism>
<evidence type="ECO:0000313" key="1">
    <source>
        <dbReference type="EMBL" id="MBL3673596.1"/>
    </source>
</evidence>
<accession>A0ABS1S4G2</accession>